<evidence type="ECO:0000313" key="5">
    <source>
        <dbReference type="Proteomes" id="UP001172684"/>
    </source>
</evidence>
<feature type="transmembrane region" description="Helical" evidence="3">
    <location>
        <begin position="20"/>
        <end position="37"/>
    </location>
</feature>
<dbReference type="InterPro" id="IPR050667">
    <property type="entry name" value="PPR-containing_protein"/>
</dbReference>
<dbReference type="InterPro" id="IPR011990">
    <property type="entry name" value="TPR-like_helical_dom_sf"/>
</dbReference>
<evidence type="ECO:0000256" key="2">
    <source>
        <dbReference type="SAM" id="MobiDB-lite"/>
    </source>
</evidence>
<dbReference type="Proteomes" id="UP001172684">
    <property type="component" value="Unassembled WGS sequence"/>
</dbReference>
<keyword evidence="5" id="KW-1185">Reference proteome</keyword>
<keyword evidence="3" id="KW-0472">Membrane</keyword>
<dbReference type="EMBL" id="JAPDRL010000015">
    <property type="protein sequence ID" value="KAJ9667017.1"/>
    <property type="molecule type" value="Genomic_DNA"/>
</dbReference>
<feature type="compositionally biased region" description="Basic and acidic residues" evidence="2">
    <location>
        <begin position="126"/>
        <end position="135"/>
    </location>
</feature>
<comment type="caution">
    <text evidence="4">The sequence shown here is derived from an EMBL/GenBank/DDBJ whole genome shotgun (WGS) entry which is preliminary data.</text>
</comment>
<proteinExistence type="predicted"/>
<evidence type="ECO:0000313" key="4">
    <source>
        <dbReference type="EMBL" id="KAJ9667017.1"/>
    </source>
</evidence>
<feature type="compositionally biased region" description="Polar residues" evidence="2">
    <location>
        <begin position="155"/>
        <end position="171"/>
    </location>
</feature>
<evidence type="ECO:0000256" key="3">
    <source>
        <dbReference type="SAM" id="Phobius"/>
    </source>
</evidence>
<name>A0ABQ9NY27_9PEZI</name>
<keyword evidence="3" id="KW-1133">Transmembrane helix</keyword>
<organism evidence="4 5">
    <name type="scientific">Coniosporium apollinis</name>
    <dbReference type="NCBI Taxonomy" id="61459"/>
    <lineage>
        <taxon>Eukaryota</taxon>
        <taxon>Fungi</taxon>
        <taxon>Dikarya</taxon>
        <taxon>Ascomycota</taxon>
        <taxon>Pezizomycotina</taxon>
        <taxon>Dothideomycetes</taxon>
        <taxon>Dothideomycetes incertae sedis</taxon>
        <taxon>Coniosporium</taxon>
    </lineage>
</organism>
<feature type="region of interest" description="Disordered" evidence="2">
    <location>
        <begin position="101"/>
        <end position="182"/>
    </location>
</feature>
<dbReference type="PANTHER" id="PTHR47939">
    <property type="entry name" value="MEMBRANE-ASSOCIATED SALT-INDUCIBLE PROTEIN-LIKE"/>
    <property type="match status" value="1"/>
</dbReference>
<gene>
    <name evidence="4" type="ORF">H2201_002850</name>
</gene>
<dbReference type="Gene3D" id="1.25.40.10">
    <property type="entry name" value="Tetratricopeptide repeat domain"/>
    <property type="match status" value="1"/>
</dbReference>
<evidence type="ECO:0008006" key="6">
    <source>
        <dbReference type="Google" id="ProtNLM"/>
    </source>
</evidence>
<sequence>MLERSVPAPSKGALRALRQAVLYSGAGVAAGAAVLLAEERRRRICTARKIVDNARKLRASERYVHAMAVAARDLEGVEDAGIPAIYASEYGREALRHPLSSSEIDKAYERATTRPTKDRRRQPKRREHEDNDVSRIRTRSQDIQTGVGEAKGRPLNTSNKSQPSQGRNMRPTNPVKDAFGDQPLLESRKCRAFVSEPPPTIRRLLVKPTPASTSALTPPQVPQVASSILDAIRAGRAGCALQRFSAFCRSDTRYAEISTPEADRELWLNARKDLSQENINQVVEKFFGLFAVSNEGPSRPPLEIAWVLLELAAGTCATALSKLSEPFKALFNCIHSLGGITYSCLSTVHTAILKLIEACQYGDAIDLFLATIGQSILKDAVDRGSHIEALTVTIQKDIFKAAVHSCSLARSRSFARKINNWLRTIPNNQVHVRTWIDCVLDKCENHLEESNVAQATRTLISALQPRKNDVSKTPSLEMAHKLSDAAARLHLVEPTRQILSWLHAQHRMDPVCALNVIKACHVCDESTGLNERHEIIVNLVTRYRDQMYIPETYRPDVCTAFAHFGPFEESTKMITTLTNASVGSKVFEACQASYAILLNRVWSQTRNLEAVQSVFQAMLSALNDQAVPIDAYNALILARISAGQGFPADPEIFGSMAGKKMKPDMATFSHLMLSRAYADDWAAVRKILKTVHETGMVKSFARMSRFFNPMFRRFCRRHDSEEIRRFLQEAIDNYGIRPTQRTADLVLKSLVREKRLDEIEPWIDSMRAQGFNRTVNAHSAFHMLKRYSLDNRPSHQFLTGLVKQLDGAADRSLASKELYTVVGGSLAFDLSKAGPKTRRVLEPIIRRRLGGLTRKVARAPAIINKAYVDKRQTESQMLLALAWDKPEEAMKLYQKTLRGGLPASIQALEIAMEAGHRTGDESLREAYEELSKTKAAGMNVLPSLGAFLLHRMYNRRLDDHEIEKIVMDFYRSMADNGFEVQHYIAISGANYLVNKGRPSSAINLLTSIYKSEWAQRKPFDIVGMTVFLRAYAAARNLNGVQWVLQTVFSKNMRIDRKFHQTLRMAKKPFLHGAEGSSSGDEALSDDRIRERFAQWLKLCLARRRAQANRTRTVGFQLVDTMKRLAGRTQRREGLLRTVPRIRNHPLRKPQVWRWCP</sequence>
<dbReference type="PANTHER" id="PTHR47939:SF13">
    <property type="entry name" value="OS03G0201400 PROTEIN"/>
    <property type="match status" value="1"/>
</dbReference>
<accession>A0ABQ9NY27</accession>
<evidence type="ECO:0000256" key="1">
    <source>
        <dbReference type="ARBA" id="ARBA00022737"/>
    </source>
</evidence>
<reference evidence="4" key="1">
    <citation type="submission" date="2022-10" db="EMBL/GenBank/DDBJ databases">
        <title>Culturing micro-colonial fungi from biological soil crusts in the Mojave desert and describing Neophaeococcomyces mojavensis, and introducing the new genera and species Taxawa tesnikishii.</title>
        <authorList>
            <person name="Kurbessoian T."/>
            <person name="Stajich J.E."/>
        </authorList>
    </citation>
    <scope>NUCLEOTIDE SEQUENCE</scope>
    <source>
        <strain evidence="4">TK_1</strain>
    </source>
</reference>
<feature type="compositionally biased region" description="Basic and acidic residues" evidence="2">
    <location>
        <begin position="103"/>
        <end position="116"/>
    </location>
</feature>
<protein>
    <recommendedName>
        <fullName evidence="6">Pentacotripeptide-repeat region of PRORP domain-containing protein</fullName>
    </recommendedName>
</protein>
<keyword evidence="1" id="KW-0677">Repeat</keyword>
<keyword evidence="3" id="KW-0812">Transmembrane</keyword>